<protein>
    <submittedName>
        <fullName evidence="1">Conjugative transposon protein TraN</fullName>
    </submittedName>
</protein>
<dbReference type="Proteomes" id="UP000018842">
    <property type="component" value="Unassembled WGS sequence"/>
</dbReference>
<organism evidence="1 2">
    <name type="scientific">Bacteroides pyogenes DSM 20611 = JCM 6294</name>
    <dbReference type="NCBI Taxonomy" id="1121100"/>
    <lineage>
        <taxon>Bacteria</taxon>
        <taxon>Pseudomonadati</taxon>
        <taxon>Bacteroidota</taxon>
        <taxon>Bacteroidia</taxon>
        <taxon>Bacteroidales</taxon>
        <taxon>Bacteroidaceae</taxon>
        <taxon>Bacteroides</taxon>
    </lineage>
</organism>
<accession>W4PEG8</accession>
<evidence type="ECO:0000313" key="2">
    <source>
        <dbReference type="Proteomes" id="UP000018842"/>
    </source>
</evidence>
<comment type="caution">
    <text evidence="1">The sequence shown here is derived from an EMBL/GenBank/DDBJ whole genome shotgun (WGS) entry which is preliminary data.</text>
</comment>
<name>W4PEG8_9BACE</name>
<dbReference type="Pfam" id="PF13595">
    <property type="entry name" value="DUF4138"/>
    <property type="match status" value="1"/>
</dbReference>
<gene>
    <name evidence="1" type="ORF">JCM6294_958</name>
</gene>
<reference evidence="2" key="1">
    <citation type="journal article" date="2014" name="Genome">
        <title>Draft Genome Sequences of Three Strains of Bacteroides pyogenes Isolated from a Cat and Swine.</title>
        <authorList>
            <person name="Sakamoto M."/>
            <person name="Oshima K."/>
            <person name="Suda W."/>
            <person name="Kitamura K."/>
            <person name="Iida T."/>
            <person name="Hattori M."/>
            <person name="Ohkuma M."/>
        </authorList>
    </citation>
    <scope>NUCLEOTIDE SEQUENCE [LARGE SCALE GENOMIC DNA]</scope>
    <source>
        <strain evidence="2">JCM 6294</strain>
    </source>
</reference>
<dbReference type="AlphaFoldDB" id="W4PEG8"/>
<dbReference type="EMBL" id="BAIR01000005">
    <property type="protein sequence ID" value="GAE18105.1"/>
    <property type="molecule type" value="Genomic_DNA"/>
</dbReference>
<sequence>MMLDQSGSFKYGYRNVIVLKKMTFPNDKVLTIEISEKQISGRTICLDIDYEDVLYADSFNSCLIREE</sequence>
<evidence type="ECO:0000313" key="1">
    <source>
        <dbReference type="EMBL" id="GAE18105.1"/>
    </source>
</evidence>
<dbReference type="InterPro" id="IPR022298">
    <property type="entry name" value="Conjug_transposon_TraN"/>
</dbReference>
<proteinExistence type="predicted"/>